<dbReference type="InterPro" id="IPR000115">
    <property type="entry name" value="PRibGlycinamide_synth"/>
</dbReference>
<dbReference type="FunFam" id="3.30.1490.20:FF:000006">
    <property type="entry name" value="phosphoribosylamine--glycine ligase, chloroplastic-like"/>
    <property type="match status" value="1"/>
</dbReference>
<dbReference type="SUPFAM" id="SSF52440">
    <property type="entry name" value="PreATP-grasp domain"/>
    <property type="match status" value="1"/>
</dbReference>
<dbReference type="Proteomes" id="UP000199545">
    <property type="component" value="Unassembled WGS sequence"/>
</dbReference>
<dbReference type="PROSITE" id="PS00184">
    <property type="entry name" value="GARS"/>
    <property type="match status" value="1"/>
</dbReference>
<dbReference type="UniPathway" id="UPA00074">
    <property type="reaction ID" value="UER00125"/>
</dbReference>
<dbReference type="SMART" id="SM01210">
    <property type="entry name" value="GARS_C"/>
    <property type="match status" value="1"/>
</dbReference>
<proteinExistence type="inferred from homology"/>
<evidence type="ECO:0000256" key="9">
    <source>
        <dbReference type="ARBA" id="ARBA00022840"/>
    </source>
</evidence>
<evidence type="ECO:0000313" key="18">
    <source>
        <dbReference type="Proteomes" id="UP000199545"/>
    </source>
</evidence>
<evidence type="ECO:0000313" key="17">
    <source>
        <dbReference type="EMBL" id="SFJ45611.1"/>
    </source>
</evidence>
<evidence type="ECO:0000256" key="14">
    <source>
        <dbReference type="HAMAP-Rule" id="MF_00138"/>
    </source>
</evidence>
<feature type="domain" description="ATP-grasp" evidence="16">
    <location>
        <begin position="107"/>
        <end position="313"/>
    </location>
</feature>
<dbReference type="Pfam" id="PF02844">
    <property type="entry name" value="GARS_N"/>
    <property type="match status" value="1"/>
</dbReference>
<dbReference type="GO" id="GO:0005524">
    <property type="term" value="F:ATP binding"/>
    <property type="evidence" value="ECO:0007669"/>
    <property type="project" value="UniProtKB-UniRule"/>
</dbReference>
<dbReference type="SUPFAM" id="SSF56059">
    <property type="entry name" value="Glutathione synthetase ATP-binding domain-like"/>
    <property type="match status" value="1"/>
</dbReference>
<keyword evidence="6" id="KW-0479">Metal-binding</keyword>
<comment type="cofactor">
    <cofactor evidence="1">
        <name>Mn(2+)</name>
        <dbReference type="ChEBI" id="CHEBI:29035"/>
    </cofactor>
</comment>
<evidence type="ECO:0000256" key="8">
    <source>
        <dbReference type="ARBA" id="ARBA00022755"/>
    </source>
</evidence>
<dbReference type="InterPro" id="IPR016185">
    <property type="entry name" value="PreATP-grasp_dom_sf"/>
</dbReference>
<dbReference type="FunFam" id="3.90.600.10:FF:000001">
    <property type="entry name" value="Trifunctional purine biosynthetic protein adenosine-3"/>
    <property type="match status" value="1"/>
</dbReference>
<organism evidence="17 18">
    <name type="scientific">Thermoflavimicrobium dichotomicum</name>
    <dbReference type="NCBI Taxonomy" id="46223"/>
    <lineage>
        <taxon>Bacteria</taxon>
        <taxon>Bacillati</taxon>
        <taxon>Bacillota</taxon>
        <taxon>Bacilli</taxon>
        <taxon>Bacillales</taxon>
        <taxon>Thermoactinomycetaceae</taxon>
        <taxon>Thermoflavimicrobium</taxon>
    </lineage>
</organism>
<dbReference type="HAMAP" id="MF_00138">
    <property type="entry name" value="GARS"/>
    <property type="match status" value="1"/>
</dbReference>
<dbReference type="Gene3D" id="3.30.1490.20">
    <property type="entry name" value="ATP-grasp fold, A domain"/>
    <property type="match status" value="1"/>
</dbReference>
<dbReference type="GO" id="GO:0004637">
    <property type="term" value="F:phosphoribosylamine-glycine ligase activity"/>
    <property type="evidence" value="ECO:0007669"/>
    <property type="project" value="UniProtKB-UniRule"/>
</dbReference>
<dbReference type="InterPro" id="IPR020562">
    <property type="entry name" value="PRibGlycinamide_synth_N"/>
</dbReference>
<evidence type="ECO:0000256" key="3">
    <source>
        <dbReference type="ARBA" id="ARBA00005174"/>
    </source>
</evidence>
<dbReference type="OrthoDB" id="9807240at2"/>
<evidence type="ECO:0000259" key="16">
    <source>
        <dbReference type="PROSITE" id="PS50975"/>
    </source>
</evidence>
<evidence type="ECO:0000256" key="6">
    <source>
        <dbReference type="ARBA" id="ARBA00022723"/>
    </source>
</evidence>
<dbReference type="GO" id="GO:0009113">
    <property type="term" value="P:purine nucleobase biosynthetic process"/>
    <property type="evidence" value="ECO:0007669"/>
    <property type="project" value="InterPro"/>
</dbReference>
<evidence type="ECO:0000256" key="13">
    <source>
        <dbReference type="ARBA" id="ARBA00042864"/>
    </source>
</evidence>
<reference evidence="17 18" key="1">
    <citation type="submission" date="2016-10" db="EMBL/GenBank/DDBJ databases">
        <authorList>
            <person name="de Groot N.N."/>
        </authorList>
    </citation>
    <scope>NUCLEOTIDE SEQUENCE [LARGE SCALE GENOMIC DNA]</scope>
    <source>
        <strain evidence="17 18">DSM 44778</strain>
    </source>
</reference>
<dbReference type="PANTHER" id="PTHR43472">
    <property type="entry name" value="PHOSPHORIBOSYLAMINE--GLYCINE LIGASE"/>
    <property type="match status" value="1"/>
</dbReference>
<evidence type="ECO:0000256" key="10">
    <source>
        <dbReference type="ARBA" id="ARBA00023211"/>
    </source>
</evidence>
<dbReference type="Gene3D" id="3.40.50.20">
    <property type="match status" value="1"/>
</dbReference>
<evidence type="ECO:0000256" key="15">
    <source>
        <dbReference type="PROSITE-ProRule" id="PRU00409"/>
    </source>
</evidence>
<dbReference type="InterPro" id="IPR011761">
    <property type="entry name" value="ATP-grasp"/>
</dbReference>
<keyword evidence="7 15" id="KW-0547">Nucleotide-binding</keyword>
<evidence type="ECO:0000256" key="4">
    <source>
        <dbReference type="ARBA" id="ARBA00013255"/>
    </source>
</evidence>
<evidence type="ECO:0000256" key="12">
    <source>
        <dbReference type="ARBA" id="ARBA00042242"/>
    </source>
</evidence>
<keyword evidence="9 15" id="KW-0067">ATP-binding</keyword>
<sequence length="420" mass="45406">MRILVVGSGGREHTIVWKLKQSQRVTEIYCAPGNGGIEEIATCVPISPTDIDGLIHFAKEQKIDLTVVGPEAPLLAGIVDRFEEQGLKIFGPKKAAARIEGSKRFAKELMQKYQIPTASFQAFTDPEEAKAYVRSHGAPIVIKADGLAAGKGVVVAQTVERAEQAIVEAMETRVFGDAGKEIVIEECLFGQEVSLMAFVDGQTIKPMVIAQDHKPVFDGDQGPNTGGMGAYSPVPQISQAVVDKAIEQILFPIAEAFHQEGIQYKGVLYAGLMITQEGPKVIEFNARFGDPETQVVLPRLKSDLLEVILAVVDGKLAEMEIEWSDEAAVCVVMAAGGYPGSYQTGHEITGIPKNDEKQIIFHAGTKLVDGKLVTAGGRVLGVTAIDKDIPKAQQKAYQMVQQISFPDAHYRKDIANKALN</sequence>
<dbReference type="SUPFAM" id="SSF51246">
    <property type="entry name" value="Rudiment single hybrid motif"/>
    <property type="match status" value="1"/>
</dbReference>
<evidence type="ECO:0000256" key="1">
    <source>
        <dbReference type="ARBA" id="ARBA00001936"/>
    </source>
</evidence>
<dbReference type="InterPro" id="IPR020561">
    <property type="entry name" value="PRibGlycinamid_synth_ATP-grasp"/>
</dbReference>
<dbReference type="InterPro" id="IPR020559">
    <property type="entry name" value="PRibGlycinamide_synth_CS"/>
</dbReference>
<dbReference type="AlphaFoldDB" id="A0A1I3RJV6"/>
<dbReference type="STRING" id="46223.SAMN05421852_11021"/>
<dbReference type="InterPro" id="IPR020560">
    <property type="entry name" value="PRibGlycinamide_synth_C-dom"/>
</dbReference>
<accession>A0A1I3RJV6</accession>
<dbReference type="GO" id="GO:0046872">
    <property type="term" value="F:metal ion binding"/>
    <property type="evidence" value="ECO:0007669"/>
    <property type="project" value="UniProtKB-KW"/>
</dbReference>
<dbReference type="Gene3D" id="3.90.600.10">
    <property type="entry name" value="Phosphoribosylglycinamide synthetase, C-terminal domain"/>
    <property type="match status" value="1"/>
</dbReference>
<gene>
    <name evidence="14" type="primary">purD</name>
    <name evidence="17" type="ORF">SAMN05421852_11021</name>
</gene>
<evidence type="ECO:0000256" key="11">
    <source>
        <dbReference type="ARBA" id="ARBA00038345"/>
    </source>
</evidence>
<dbReference type="Pfam" id="PF02843">
    <property type="entry name" value="GARS_C"/>
    <property type="match status" value="1"/>
</dbReference>
<keyword evidence="8 14" id="KW-0658">Purine biosynthesis</keyword>
<dbReference type="NCBIfam" id="TIGR00877">
    <property type="entry name" value="purD"/>
    <property type="match status" value="1"/>
</dbReference>
<keyword evidence="18" id="KW-1185">Reference proteome</keyword>
<dbReference type="FunFam" id="3.30.470.20:FF:000018">
    <property type="entry name" value="Trifunctional purine biosynthetic protein adenosine-3"/>
    <property type="match status" value="1"/>
</dbReference>
<dbReference type="RefSeq" id="WP_093230287.1">
    <property type="nucleotide sequence ID" value="NZ_FORR01000010.1"/>
</dbReference>
<keyword evidence="5 14" id="KW-0436">Ligase</keyword>
<protein>
    <recommendedName>
        <fullName evidence="4 14">Phosphoribosylamine--glycine ligase</fullName>
        <ecNumber evidence="4 14">6.3.4.13</ecNumber>
    </recommendedName>
    <alternativeName>
        <fullName evidence="14">GARS</fullName>
    </alternativeName>
    <alternativeName>
        <fullName evidence="12 14">Glycinamide ribonucleotide synthetase</fullName>
    </alternativeName>
    <alternativeName>
        <fullName evidence="13 14">Phosphoribosylglycinamide synthetase</fullName>
    </alternativeName>
</protein>
<dbReference type="Pfam" id="PF01071">
    <property type="entry name" value="GARS_A"/>
    <property type="match status" value="1"/>
</dbReference>
<comment type="cofactor">
    <cofactor evidence="2">
        <name>Mg(2+)</name>
        <dbReference type="ChEBI" id="CHEBI:18420"/>
    </cofactor>
</comment>
<dbReference type="GO" id="GO:0006189">
    <property type="term" value="P:'de novo' IMP biosynthetic process"/>
    <property type="evidence" value="ECO:0007669"/>
    <property type="project" value="UniProtKB-UniRule"/>
</dbReference>
<name>A0A1I3RJV6_9BACL</name>
<dbReference type="EMBL" id="FORR01000010">
    <property type="protein sequence ID" value="SFJ45611.1"/>
    <property type="molecule type" value="Genomic_DNA"/>
</dbReference>
<dbReference type="Gene3D" id="3.30.470.20">
    <property type="entry name" value="ATP-grasp fold, B domain"/>
    <property type="match status" value="1"/>
</dbReference>
<dbReference type="PANTHER" id="PTHR43472:SF1">
    <property type="entry name" value="PHOSPHORIBOSYLAMINE--GLYCINE LIGASE, CHLOROPLASTIC"/>
    <property type="match status" value="1"/>
</dbReference>
<evidence type="ECO:0000256" key="7">
    <source>
        <dbReference type="ARBA" id="ARBA00022741"/>
    </source>
</evidence>
<dbReference type="InterPro" id="IPR011054">
    <property type="entry name" value="Rudment_hybrid_motif"/>
</dbReference>
<dbReference type="EC" id="6.3.4.13" evidence="4 14"/>
<evidence type="ECO:0000256" key="2">
    <source>
        <dbReference type="ARBA" id="ARBA00001946"/>
    </source>
</evidence>
<dbReference type="InterPro" id="IPR037123">
    <property type="entry name" value="PRibGlycinamide_synth_C_sf"/>
</dbReference>
<comment type="catalytic activity">
    <reaction evidence="14">
        <text>5-phospho-beta-D-ribosylamine + glycine + ATP = N(1)-(5-phospho-beta-D-ribosyl)glycinamide + ADP + phosphate + H(+)</text>
        <dbReference type="Rhea" id="RHEA:17453"/>
        <dbReference type="ChEBI" id="CHEBI:15378"/>
        <dbReference type="ChEBI" id="CHEBI:30616"/>
        <dbReference type="ChEBI" id="CHEBI:43474"/>
        <dbReference type="ChEBI" id="CHEBI:57305"/>
        <dbReference type="ChEBI" id="CHEBI:58681"/>
        <dbReference type="ChEBI" id="CHEBI:143788"/>
        <dbReference type="ChEBI" id="CHEBI:456216"/>
        <dbReference type="EC" id="6.3.4.13"/>
    </reaction>
</comment>
<comment type="similarity">
    <text evidence="11 14">Belongs to the GARS family.</text>
</comment>
<evidence type="ECO:0000256" key="5">
    <source>
        <dbReference type="ARBA" id="ARBA00022598"/>
    </source>
</evidence>
<dbReference type="PROSITE" id="PS50975">
    <property type="entry name" value="ATP_GRASP"/>
    <property type="match status" value="1"/>
</dbReference>
<dbReference type="SMART" id="SM01209">
    <property type="entry name" value="GARS_A"/>
    <property type="match status" value="1"/>
</dbReference>
<dbReference type="FunFam" id="3.40.50.20:FF:000006">
    <property type="entry name" value="Phosphoribosylamine--glycine ligase, chloroplastic"/>
    <property type="match status" value="1"/>
</dbReference>
<dbReference type="InterPro" id="IPR013815">
    <property type="entry name" value="ATP_grasp_subdomain_1"/>
</dbReference>
<comment type="pathway">
    <text evidence="3 14">Purine metabolism; IMP biosynthesis via de novo pathway; N(1)-(5-phospho-D-ribosyl)glycinamide from 5-phospho-alpha-D-ribose 1-diphosphate: step 2/2.</text>
</comment>
<keyword evidence="10" id="KW-0464">Manganese</keyword>